<evidence type="ECO:0000313" key="1">
    <source>
        <dbReference type="EMBL" id="CAG9941444.1"/>
    </source>
</evidence>
<name>A0ACA9TKH5_BIOOC</name>
<evidence type="ECO:0000313" key="2">
    <source>
        <dbReference type="Proteomes" id="UP000836387"/>
    </source>
</evidence>
<proteinExistence type="predicted"/>
<comment type="caution">
    <text evidence="1">The sequence shown here is derived from an EMBL/GenBank/DDBJ whole genome shotgun (WGS) entry which is preliminary data.</text>
</comment>
<protein>
    <submittedName>
        <fullName evidence="1">Uncharacterized protein</fullName>
    </submittedName>
</protein>
<keyword evidence="2" id="KW-1185">Reference proteome</keyword>
<accession>A0ACA9TKH5</accession>
<sequence>MTDTSHLSQRTLCGRERYFWFPGGTPDGSNEHWRRVYMDTFIVFVLGMDNQTIGYNRATVAVEVFQDLARERYRSRASDTVEMQIDQRTWNKVFLKYQESFSPEPIPPFPWKIPDRRILSPSSIAYRAWRQVLGLPCKVVFGIDTGESELAKRVLETYTVEDGREILQAAGHAKYFKGFGGTIDDKKLWHDAWNQVWFKAAMRSSNNRSSSTPKPSTVENTFAPASSAPSMAEKRKIWPNGDESKGGFKMPKTSTSTAKPASLAPILNQTGTTSAISSTLPSSAHGLSATNSNSKAKEPGIVQGRQVMGLDGPSVSENYQVGWLFGPPPSTAGSVGAPPKSAVTSVGRALFGPPPSTATSVGAPPKSAVTSVGGIFRLPPSTATSVGGLFGVPSSTVASVGGLFGVPSSTVTSEDAHPPTPPFEDGTDTRKLPNFIDSPPIHKNLVNCWEALSKSKYWIKSRLVTAAFEIRLPDAKITDQLLPTGRIVTTRHSDLFQIERRGVADDDLCLGINLCQQLTGELSENQIDILRDTWRCIVRWVTVVCQGAGIEFTKWCFLWSRNLCPLMDNRASEQQTWVWLERSEKTTSLELVKTLPRESDCQFGKEISEKISGIINEHKSSEDNEGLLQAVSSAVLAERHVFNPRSRLLQALMIAVYAIATSNFETDSFSEAHRVYILIREGHPTLQIT</sequence>
<gene>
    <name evidence="1" type="ORF">CRV2_00002873</name>
</gene>
<dbReference type="Proteomes" id="UP000836387">
    <property type="component" value="Unassembled WGS sequence"/>
</dbReference>
<organism evidence="1 2">
    <name type="scientific">Clonostachys rosea f. rosea IK726</name>
    <dbReference type="NCBI Taxonomy" id="1349383"/>
    <lineage>
        <taxon>Eukaryota</taxon>
        <taxon>Fungi</taxon>
        <taxon>Dikarya</taxon>
        <taxon>Ascomycota</taxon>
        <taxon>Pezizomycotina</taxon>
        <taxon>Sordariomycetes</taxon>
        <taxon>Hypocreomycetidae</taxon>
        <taxon>Hypocreales</taxon>
        <taxon>Bionectriaceae</taxon>
        <taxon>Clonostachys</taxon>
    </lineage>
</organism>
<reference evidence="1" key="2">
    <citation type="submission" date="2021-10" db="EMBL/GenBank/DDBJ databases">
        <authorList>
            <person name="Piombo E."/>
        </authorList>
    </citation>
    <scope>NUCLEOTIDE SEQUENCE</scope>
</reference>
<reference evidence="1" key="1">
    <citation type="submission" date="2020-04" db="EMBL/GenBank/DDBJ databases">
        <authorList>
            <person name="Broberg M."/>
        </authorList>
    </citation>
    <scope>NUCLEOTIDE SEQUENCE</scope>
</reference>
<dbReference type="EMBL" id="CADEHS020000005">
    <property type="protein sequence ID" value="CAG9941444.1"/>
    <property type="molecule type" value="Genomic_DNA"/>
</dbReference>